<feature type="domain" description="N-acetyltransferase" evidence="3">
    <location>
        <begin position="1"/>
        <end position="155"/>
    </location>
</feature>
<dbReference type="Pfam" id="PF00583">
    <property type="entry name" value="Acetyltransf_1"/>
    <property type="match status" value="1"/>
</dbReference>
<dbReference type="CDD" id="cd04301">
    <property type="entry name" value="NAT_SF"/>
    <property type="match status" value="1"/>
</dbReference>
<dbReference type="InterPro" id="IPR050832">
    <property type="entry name" value="Bact_Acetyltransf"/>
</dbReference>
<evidence type="ECO:0000313" key="5">
    <source>
        <dbReference type="Proteomes" id="UP000297053"/>
    </source>
</evidence>
<evidence type="ECO:0000256" key="2">
    <source>
        <dbReference type="ARBA" id="ARBA00023315"/>
    </source>
</evidence>
<keyword evidence="2" id="KW-0012">Acyltransferase</keyword>
<dbReference type="AlphaFoldDB" id="A0A4D6KF98"/>
<reference evidence="4 5" key="1">
    <citation type="submission" date="2019-04" db="EMBL/GenBank/DDBJ databases">
        <title>Complete genome sequence of Arthrobacter sp. ZXY-2 associated with effective atrazine degradation and salt adaptation.</title>
        <authorList>
            <person name="Zhao X."/>
        </authorList>
    </citation>
    <scope>NUCLEOTIDE SEQUENCE [LARGE SCALE GENOMIC DNA]</scope>
    <source>
        <strain evidence="5">ZP60</strain>
    </source>
</reference>
<name>A0A4D6KF98_9EURY</name>
<evidence type="ECO:0000259" key="3">
    <source>
        <dbReference type="PROSITE" id="PS51186"/>
    </source>
</evidence>
<dbReference type="GO" id="GO:0016747">
    <property type="term" value="F:acyltransferase activity, transferring groups other than amino-acyl groups"/>
    <property type="evidence" value="ECO:0007669"/>
    <property type="project" value="InterPro"/>
</dbReference>
<dbReference type="InterPro" id="IPR000182">
    <property type="entry name" value="GNAT_dom"/>
</dbReference>
<evidence type="ECO:0000256" key="1">
    <source>
        <dbReference type="ARBA" id="ARBA00022679"/>
    </source>
</evidence>
<dbReference type="SUPFAM" id="SSF55729">
    <property type="entry name" value="Acyl-CoA N-acyltransferases (Nat)"/>
    <property type="match status" value="1"/>
</dbReference>
<gene>
    <name evidence="4" type="ORF">E5139_00435</name>
</gene>
<dbReference type="PROSITE" id="PS51186">
    <property type="entry name" value="GNAT"/>
    <property type="match status" value="1"/>
</dbReference>
<proteinExistence type="predicted"/>
<dbReference type="Proteomes" id="UP000297053">
    <property type="component" value="Chromosome"/>
</dbReference>
<protein>
    <submittedName>
        <fullName evidence="4">GNAT family N-acetyltransferase</fullName>
    </submittedName>
</protein>
<dbReference type="PANTHER" id="PTHR43877:SF2">
    <property type="entry name" value="AMINOALKYLPHOSPHONATE N-ACETYLTRANSFERASE-RELATED"/>
    <property type="match status" value="1"/>
</dbReference>
<evidence type="ECO:0000313" key="4">
    <source>
        <dbReference type="EMBL" id="QCD64166.1"/>
    </source>
</evidence>
<sequence>MEIALASTGQVDDITELWIELASGQRSHGSHILPEENRSTARDAVLRHTVADELAVAVVDRTVVGFVMFTVETGEYRQDRTRGLIRNIYVRPDDRNQGIGTALLAAAESELVDRDADCVTLEAMADNDAARRFYRRHGYDPHRIAFEKSTESDTL</sequence>
<accession>A0A4D6KF98</accession>
<dbReference type="GeneID" id="42177358"/>
<dbReference type="OMA" id="DQREYES"/>
<dbReference type="KEGG" id="halz:E5139_00435"/>
<reference evidence="4 5" key="2">
    <citation type="submission" date="2019-04" db="EMBL/GenBank/DDBJ databases">
        <authorList>
            <person name="Yang S."/>
            <person name="Wei W."/>
        </authorList>
    </citation>
    <scope>NUCLEOTIDE SEQUENCE [LARGE SCALE GENOMIC DNA]</scope>
    <source>
        <strain evidence="5">ZP60</strain>
    </source>
</reference>
<dbReference type="RefSeq" id="WP_015763579.1">
    <property type="nucleotide sequence ID" value="NZ_CP039375.1"/>
</dbReference>
<dbReference type="Gene3D" id="3.40.630.30">
    <property type="match status" value="1"/>
</dbReference>
<keyword evidence="1 4" id="KW-0808">Transferase</keyword>
<dbReference type="PANTHER" id="PTHR43877">
    <property type="entry name" value="AMINOALKYLPHOSPHONATE N-ACETYLTRANSFERASE-RELATED-RELATED"/>
    <property type="match status" value="1"/>
</dbReference>
<dbReference type="InterPro" id="IPR016181">
    <property type="entry name" value="Acyl_CoA_acyltransferase"/>
</dbReference>
<dbReference type="EMBL" id="CP039375">
    <property type="protein sequence ID" value="QCD64166.1"/>
    <property type="molecule type" value="Genomic_DNA"/>
</dbReference>
<organism evidence="4 5">
    <name type="scientific">Halomicrobium mukohataei</name>
    <dbReference type="NCBI Taxonomy" id="57705"/>
    <lineage>
        <taxon>Archaea</taxon>
        <taxon>Methanobacteriati</taxon>
        <taxon>Methanobacteriota</taxon>
        <taxon>Stenosarchaea group</taxon>
        <taxon>Halobacteria</taxon>
        <taxon>Halobacteriales</taxon>
        <taxon>Haloarculaceae</taxon>
        <taxon>Halomicrobium</taxon>
    </lineage>
</organism>